<dbReference type="EMBL" id="WHWB01034550">
    <property type="protein sequence ID" value="KAJ7408366.1"/>
    <property type="molecule type" value="Genomic_DNA"/>
</dbReference>
<dbReference type="Proteomes" id="UP001145742">
    <property type="component" value="Unassembled WGS sequence"/>
</dbReference>
<sequence length="140" mass="15898">MGQAQRVTVNGVNIRLVTSHWWGFAGLFNLFINDLDTGLEGILNKFADDTKLGGAVDSLKGREALQRDDLEKFKDWAIINHMKFNKGKCWDEATPEYCLSTVFNSGVLLEWVQRSATKMIKELKHLSYEDMLQGDLIVAF</sequence>
<comment type="caution">
    <text evidence="1">The sequence shown here is derived from an EMBL/GenBank/DDBJ whole genome shotgun (WGS) entry which is preliminary data.</text>
</comment>
<evidence type="ECO:0000313" key="1">
    <source>
        <dbReference type="EMBL" id="KAJ7408366.1"/>
    </source>
</evidence>
<name>A0ABQ9CYG5_9PASS</name>
<evidence type="ECO:0000313" key="2">
    <source>
        <dbReference type="Proteomes" id="UP001145742"/>
    </source>
</evidence>
<accession>A0ABQ9CYG5</accession>
<proteinExistence type="predicted"/>
<gene>
    <name evidence="1" type="ORF">WISP_121459</name>
</gene>
<dbReference type="PANTHER" id="PTHR33332">
    <property type="entry name" value="REVERSE TRANSCRIPTASE DOMAIN-CONTAINING PROTEIN"/>
    <property type="match status" value="1"/>
</dbReference>
<reference evidence="1" key="1">
    <citation type="submission" date="2019-10" db="EMBL/GenBank/DDBJ databases">
        <authorList>
            <person name="Soares A.E.R."/>
            <person name="Aleixo A."/>
            <person name="Schneider P."/>
            <person name="Miyaki C.Y."/>
            <person name="Schneider M.P."/>
            <person name="Mello C."/>
            <person name="Vasconcelos A.T.R."/>
        </authorList>
    </citation>
    <scope>NUCLEOTIDE SEQUENCE</scope>
    <source>
        <tissue evidence="1">Muscle</tissue>
    </source>
</reference>
<protein>
    <submittedName>
        <fullName evidence="1">Rna-directed dna polymerase from mobile element jockey-like</fullName>
    </submittedName>
</protein>
<organism evidence="1 2">
    <name type="scientific">Willisornis vidua</name>
    <name type="common">Xingu scale-backed antbird</name>
    <dbReference type="NCBI Taxonomy" id="1566151"/>
    <lineage>
        <taxon>Eukaryota</taxon>
        <taxon>Metazoa</taxon>
        <taxon>Chordata</taxon>
        <taxon>Craniata</taxon>
        <taxon>Vertebrata</taxon>
        <taxon>Euteleostomi</taxon>
        <taxon>Archelosauria</taxon>
        <taxon>Archosauria</taxon>
        <taxon>Dinosauria</taxon>
        <taxon>Saurischia</taxon>
        <taxon>Theropoda</taxon>
        <taxon>Coelurosauria</taxon>
        <taxon>Aves</taxon>
        <taxon>Neognathae</taxon>
        <taxon>Neoaves</taxon>
        <taxon>Telluraves</taxon>
        <taxon>Australaves</taxon>
        <taxon>Passeriformes</taxon>
        <taxon>Thamnophilidae</taxon>
        <taxon>Willisornis</taxon>
    </lineage>
</organism>
<keyword evidence="2" id="KW-1185">Reference proteome</keyword>